<dbReference type="Proteomes" id="UP000594014">
    <property type="component" value="Chromosome"/>
</dbReference>
<evidence type="ECO:0000313" key="2">
    <source>
        <dbReference type="Proteomes" id="UP000594014"/>
    </source>
</evidence>
<dbReference type="EMBL" id="CP042469">
    <property type="protein sequence ID" value="QOX63171.1"/>
    <property type="molecule type" value="Genomic_DNA"/>
</dbReference>
<organism evidence="1 2">
    <name type="scientific">Anoxybacterium hadale</name>
    <dbReference type="NCBI Taxonomy" id="3408580"/>
    <lineage>
        <taxon>Bacteria</taxon>
        <taxon>Bacillati</taxon>
        <taxon>Bacillota</taxon>
        <taxon>Clostridia</taxon>
        <taxon>Peptostreptococcales</taxon>
        <taxon>Anaerovoracaceae</taxon>
        <taxon>Anoxybacterium</taxon>
    </lineage>
</organism>
<reference evidence="1" key="1">
    <citation type="submission" date="2019-08" db="EMBL/GenBank/DDBJ databases">
        <title>Genome sequence of Clostridiales bacterium MT110.</title>
        <authorList>
            <person name="Cao J."/>
        </authorList>
    </citation>
    <scope>NUCLEOTIDE SEQUENCE</scope>
    <source>
        <strain evidence="1">MT110</strain>
    </source>
</reference>
<proteinExistence type="predicted"/>
<keyword evidence="2" id="KW-1185">Reference proteome</keyword>
<accession>A0ACD1AA55</accession>
<protein>
    <submittedName>
        <fullName evidence="1">YlmC/YmxH family sporulation protein</fullName>
    </submittedName>
</protein>
<evidence type="ECO:0000313" key="1">
    <source>
        <dbReference type="EMBL" id="QOX63171.1"/>
    </source>
</evidence>
<gene>
    <name evidence="1" type="ORF">FRZ06_07330</name>
</gene>
<name>A0ACD1AA55_9FIRM</name>
<sequence>MISTQDLKNKEVINIYDGKSLGYVYDIEVNLEKGTIEGIIVPAQRSFFSFFGRGDSDYIIKWKDIKRIGDDVILVDVAGLFDTEETYDRSYMTNINGYGKTDRGGDQEED</sequence>